<dbReference type="InterPro" id="IPR036174">
    <property type="entry name" value="Znf_Sec23_Sec24_sf"/>
</dbReference>
<dbReference type="Pfam" id="PF04811">
    <property type="entry name" value="Sec23_trunk"/>
    <property type="match status" value="1"/>
</dbReference>
<dbReference type="InterPro" id="IPR007123">
    <property type="entry name" value="Gelsolin-like_dom"/>
</dbReference>
<evidence type="ECO:0000259" key="7">
    <source>
        <dbReference type="Pfam" id="PF04811"/>
    </source>
</evidence>
<evidence type="ECO:0000256" key="1">
    <source>
        <dbReference type="ARBA" id="ARBA00008334"/>
    </source>
</evidence>
<dbReference type="EMBL" id="HBEP01033020">
    <property type="protein sequence ID" value="CAD8506715.1"/>
    <property type="molecule type" value="Transcribed_RNA"/>
</dbReference>
<dbReference type="SUPFAM" id="SSF53300">
    <property type="entry name" value="vWA-like"/>
    <property type="match status" value="1"/>
</dbReference>
<dbReference type="PANTHER" id="PTHR13803:SF4">
    <property type="entry name" value="SECRETORY 24CD, ISOFORM C"/>
    <property type="match status" value="1"/>
</dbReference>
<dbReference type="InterPro" id="IPR006895">
    <property type="entry name" value="Znf_Sec23_Sec24"/>
</dbReference>
<dbReference type="Pfam" id="PF04810">
    <property type="entry name" value="zf-Sec23_Sec24"/>
    <property type="match status" value="1"/>
</dbReference>
<evidence type="ECO:0000259" key="5">
    <source>
        <dbReference type="Pfam" id="PF00626"/>
    </source>
</evidence>
<feature type="domain" description="Gelsolin-like" evidence="5">
    <location>
        <begin position="719"/>
        <end position="770"/>
    </location>
</feature>
<keyword evidence="2" id="KW-0813">Transport</keyword>
<dbReference type="GO" id="GO:0030127">
    <property type="term" value="C:COPII vesicle coat"/>
    <property type="evidence" value="ECO:0007669"/>
    <property type="project" value="InterPro"/>
</dbReference>
<dbReference type="Gene3D" id="1.20.120.730">
    <property type="entry name" value="Sec23/Sec24 helical domain"/>
    <property type="match status" value="1"/>
</dbReference>
<feature type="domain" description="Zinc finger Sec23/Sec24-type" evidence="6">
    <location>
        <begin position="177"/>
        <end position="214"/>
    </location>
</feature>
<evidence type="ECO:0000256" key="2">
    <source>
        <dbReference type="ARBA" id="ARBA00022448"/>
    </source>
</evidence>
<evidence type="ECO:0000256" key="4">
    <source>
        <dbReference type="SAM" id="MobiDB-lite"/>
    </source>
</evidence>
<evidence type="ECO:0000259" key="9">
    <source>
        <dbReference type="Pfam" id="PF08033"/>
    </source>
</evidence>
<feature type="region of interest" description="Disordered" evidence="4">
    <location>
        <begin position="41"/>
        <end position="93"/>
    </location>
</feature>
<dbReference type="InterPro" id="IPR036175">
    <property type="entry name" value="Sec23/24_helical_dom_sf"/>
</dbReference>
<reference evidence="10" key="1">
    <citation type="submission" date="2021-01" db="EMBL/GenBank/DDBJ databases">
        <authorList>
            <person name="Corre E."/>
            <person name="Pelletier E."/>
            <person name="Niang G."/>
            <person name="Scheremetjew M."/>
            <person name="Finn R."/>
            <person name="Kale V."/>
            <person name="Holt S."/>
            <person name="Cochrane G."/>
            <person name="Meng A."/>
            <person name="Brown T."/>
            <person name="Cohen L."/>
        </authorList>
    </citation>
    <scope>NUCLEOTIDE SEQUENCE</scope>
    <source>
        <strain evidence="10">CCMP1374</strain>
    </source>
</reference>
<evidence type="ECO:0000313" key="10">
    <source>
        <dbReference type="EMBL" id="CAD8506715.1"/>
    </source>
</evidence>
<dbReference type="InterPro" id="IPR012990">
    <property type="entry name" value="Beta-sandwich_Sec23_24"/>
</dbReference>
<accession>A0A7S0HZM5</accession>
<feature type="domain" description="Sec23/Sec24 trunk" evidence="7">
    <location>
        <begin position="252"/>
        <end position="489"/>
    </location>
</feature>
<dbReference type="InterPro" id="IPR006900">
    <property type="entry name" value="Sec23/24_helical_dom"/>
</dbReference>
<dbReference type="SUPFAM" id="SSF81811">
    <property type="entry name" value="Helical domain of Sec23/24"/>
    <property type="match status" value="1"/>
</dbReference>
<proteinExistence type="inferred from homology"/>
<dbReference type="Gene3D" id="3.40.20.10">
    <property type="entry name" value="Severin"/>
    <property type="match status" value="1"/>
</dbReference>
<dbReference type="InterPro" id="IPR036465">
    <property type="entry name" value="vWFA_dom_sf"/>
</dbReference>
<dbReference type="GO" id="GO:0000149">
    <property type="term" value="F:SNARE binding"/>
    <property type="evidence" value="ECO:0007669"/>
    <property type="project" value="TreeGrafter"/>
</dbReference>
<dbReference type="AlphaFoldDB" id="A0A7S0HZM5"/>
<dbReference type="SUPFAM" id="SSF82919">
    <property type="entry name" value="Zn-finger domain of Sec23/24"/>
    <property type="match status" value="1"/>
</dbReference>
<gene>
    <name evidence="10" type="ORF">PANT1444_LOCUS18654</name>
</gene>
<dbReference type="SUPFAM" id="SSF82754">
    <property type="entry name" value="C-terminal, gelsolin-like domain of Sec23/24"/>
    <property type="match status" value="1"/>
</dbReference>
<sequence length="849" mass="92122">MMSGRPPSPKPVAQPVPFVGMQVDTPKANVQRRVYAADECAPEQAAAVPPGQYSRLPQRPTTITEPGLPQPGAQGGNNNRIDPAQIPRPDAQADAGRPWLTRTNLGQVPPPANSGFLVEDNGNASPHYMRLSLNQLIASEDHLKASAVPFGVVVQPLADVPLQEGAVPVVDYGNAGPIRCFRCRAYINPFFSFLDGGRSFQCNLCGMVNPTPSECFCELDQNGYRRDHAERPELCRGVVEFVAPPEYQARPPAPPPIVCLVEASHGAVSAGILQAVLGSLVSILASLPPHTRFALVTFDDTIHFYEAGDGGGVRQLVVADTGEICLPLPPEALLQPLQQGLPALDELMQAVVTICGATKNPNAALGAALEACHLLLEPTGGRLLLFQHTLPSSGPMKLLQRDDVRQYGTDKEKALLLPLDDSWGKLAAKMAAAHTCCSTFHFASGNFVDLASQSMLSRVTGGQLYLYANCVPEHRDEWGTKLQAELARNLMRTNGFEGVMRFRCSKGLRVDEYLMGSAKPGDLDVGVAGIDADSAFGVTFKYDDKLEEAQLACVQCALLYTTPFGERRIRVLTLGFQVTSSMASLFRYADLDALTNILMRQAALATAKQTLHQVREAVVTATVSILYTYRKMCASSTAAGQLILPESLKLLPLYALSLTKNALLRAGTDVRADERSALIAMASRMPVVSSVAFVYPRLFALDALEDDVGAPDASGAPLLPRTLPLSLEKLEPDGAFLLDDSVSLFLWLGRGVTQNFLEAVLQVRSMDGVDCSRLRLYPVDNSLSIRVNRLVNAVRSQRPHLLQSVRVLVAKDPFEGRFLSMLTDDRAQASMSYVEFLCHIHRQIQSKFN</sequence>
<dbReference type="SUPFAM" id="SSF81995">
    <property type="entry name" value="beta-sandwich domain of Sec23/24"/>
    <property type="match status" value="1"/>
</dbReference>
<feature type="domain" description="Sec23/Sec24 helical" evidence="8">
    <location>
        <begin position="590"/>
        <end position="691"/>
    </location>
</feature>
<dbReference type="Gene3D" id="2.30.30.380">
    <property type="entry name" value="Zn-finger domain of Sec23/24"/>
    <property type="match status" value="1"/>
</dbReference>
<feature type="domain" description="Sec23/Sec24 beta-sandwich" evidence="9">
    <location>
        <begin position="495"/>
        <end position="579"/>
    </location>
</feature>
<dbReference type="GO" id="GO:0070971">
    <property type="term" value="C:endoplasmic reticulum exit site"/>
    <property type="evidence" value="ECO:0007669"/>
    <property type="project" value="TreeGrafter"/>
</dbReference>
<organism evidence="10">
    <name type="scientific">Phaeocystis antarctica</name>
    <dbReference type="NCBI Taxonomy" id="33657"/>
    <lineage>
        <taxon>Eukaryota</taxon>
        <taxon>Haptista</taxon>
        <taxon>Haptophyta</taxon>
        <taxon>Prymnesiophyceae</taxon>
        <taxon>Phaeocystales</taxon>
        <taxon>Phaeocystaceae</taxon>
        <taxon>Phaeocystis</taxon>
    </lineage>
</organism>
<dbReference type="Pfam" id="PF04815">
    <property type="entry name" value="Sec23_helical"/>
    <property type="match status" value="1"/>
</dbReference>
<dbReference type="InterPro" id="IPR050550">
    <property type="entry name" value="SEC23_SEC24_subfamily"/>
</dbReference>
<keyword evidence="3" id="KW-0653">Protein transport</keyword>
<dbReference type="InterPro" id="IPR036180">
    <property type="entry name" value="Gelsolin-like_dom_sf"/>
</dbReference>
<comment type="similarity">
    <text evidence="1">Belongs to the SEC23/SEC24 family. SEC24 subfamily.</text>
</comment>
<dbReference type="GO" id="GO:0008270">
    <property type="term" value="F:zinc ion binding"/>
    <property type="evidence" value="ECO:0007669"/>
    <property type="project" value="InterPro"/>
</dbReference>
<dbReference type="Pfam" id="PF00626">
    <property type="entry name" value="Gelsolin"/>
    <property type="match status" value="1"/>
</dbReference>
<dbReference type="InterPro" id="IPR006896">
    <property type="entry name" value="Sec23/24_trunk_dom"/>
</dbReference>
<dbReference type="Pfam" id="PF08033">
    <property type="entry name" value="Sec23_BS"/>
    <property type="match status" value="1"/>
</dbReference>
<dbReference type="PANTHER" id="PTHR13803">
    <property type="entry name" value="SEC24-RELATED PROTEIN"/>
    <property type="match status" value="1"/>
</dbReference>
<name>A0A7S0HZM5_9EUKA</name>
<dbReference type="Gene3D" id="3.40.50.410">
    <property type="entry name" value="von Willebrand factor, type A domain"/>
    <property type="match status" value="1"/>
</dbReference>
<dbReference type="GO" id="GO:0006886">
    <property type="term" value="P:intracellular protein transport"/>
    <property type="evidence" value="ECO:0007669"/>
    <property type="project" value="InterPro"/>
</dbReference>
<protein>
    <submittedName>
        <fullName evidence="10">Uncharacterized protein</fullName>
    </submittedName>
</protein>
<dbReference type="InterPro" id="IPR029006">
    <property type="entry name" value="ADF-H/Gelsolin-like_dom_sf"/>
</dbReference>
<evidence type="ECO:0000259" key="6">
    <source>
        <dbReference type="Pfam" id="PF04810"/>
    </source>
</evidence>
<dbReference type="Gene3D" id="2.60.40.1670">
    <property type="entry name" value="beta-sandwich domain of Sec23/24"/>
    <property type="match status" value="1"/>
</dbReference>
<evidence type="ECO:0000256" key="3">
    <source>
        <dbReference type="ARBA" id="ARBA00022927"/>
    </source>
</evidence>
<evidence type="ECO:0000259" key="8">
    <source>
        <dbReference type="Pfam" id="PF04815"/>
    </source>
</evidence>
<dbReference type="GO" id="GO:0090110">
    <property type="term" value="P:COPII-coated vesicle cargo loading"/>
    <property type="evidence" value="ECO:0007669"/>
    <property type="project" value="TreeGrafter"/>
</dbReference>